<dbReference type="SUPFAM" id="SSF53474">
    <property type="entry name" value="alpha/beta-Hydrolases"/>
    <property type="match status" value="1"/>
</dbReference>
<organism evidence="11 12">
    <name type="scientific">Cephus cinctus</name>
    <name type="common">Wheat stem sawfly</name>
    <dbReference type="NCBI Taxonomy" id="211228"/>
    <lineage>
        <taxon>Eukaryota</taxon>
        <taxon>Metazoa</taxon>
        <taxon>Ecdysozoa</taxon>
        <taxon>Arthropoda</taxon>
        <taxon>Hexapoda</taxon>
        <taxon>Insecta</taxon>
        <taxon>Pterygota</taxon>
        <taxon>Neoptera</taxon>
        <taxon>Endopterygota</taxon>
        <taxon>Hymenoptera</taxon>
        <taxon>Cephoidea</taxon>
        <taxon>Cephidae</taxon>
        <taxon>Cephus</taxon>
    </lineage>
</organism>
<evidence type="ECO:0000256" key="5">
    <source>
        <dbReference type="ARBA" id="ARBA00023098"/>
    </source>
</evidence>
<sequence>MRNFIQFFLVIVMIVEHTLPFELLKSIFCPPIPRLVRIRNVSATPKTLKNSQLLVVLDFVGLVQRHGYSAEEHNVTTEDGYNLLIHRIPDSPAKVEIKKKPVVFLQHGVMASSDSWVLFGPRRDLAFLLADAGYDVWVGNIRGNTYTRSHIELSASEPEFWKFSYHEMSQYDIPAMIDYILKETEVKSLVYIGHSMGTTIIYALLSTKPEYNDKIKLIVSLAPIVYWKQPFTNLIKIIVDNTAEFENIFKKNGIWEILPQSTSVAKLVKTFCEDKAITQPACISLIFLLSGSDIAQLNTSLIPYVGSFFPAGVSLFTLSHYYQNIVTGKFQQYDFGYVENFARYAQKSSPEYDMKRITAPSILMYGQNDAISLKKNIMELENRLSNVIVSDELSYRWFTHLDFLWGSDSKMFLYDKIIELLEKYGGKN</sequence>
<evidence type="ECO:0000256" key="1">
    <source>
        <dbReference type="ARBA" id="ARBA00010701"/>
    </source>
</evidence>
<dbReference type="GO" id="GO:0016788">
    <property type="term" value="F:hydrolase activity, acting on ester bonds"/>
    <property type="evidence" value="ECO:0007669"/>
    <property type="project" value="InterPro"/>
</dbReference>
<dbReference type="InterPro" id="IPR006693">
    <property type="entry name" value="AB_hydrolase_lipase"/>
</dbReference>
<dbReference type="PANTHER" id="PTHR11005">
    <property type="entry name" value="LYSOSOMAL ACID LIPASE-RELATED"/>
    <property type="match status" value="1"/>
</dbReference>
<reference evidence="12" key="1">
    <citation type="submission" date="2025-08" db="UniProtKB">
        <authorList>
            <consortium name="RefSeq"/>
        </authorList>
    </citation>
    <scope>IDENTIFICATION</scope>
</reference>
<comment type="similarity">
    <text evidence="1 7">Belongs to the AB hydrolase superfamily. Lipase family.</text>
</comment>
<dbReference type="RefSeq" id="XP_015603029.1">
    <property type="nucleotide sequence ID" value="XM_015747543.2"/>
</dbReference>
<name>A0AAJ7C6D0_CEPCN</name>
<protein>
    <recommendedName>
        <fullName evidence="7">Lipase</fullName>
    </recommendedName>
</protein>
<feature type="signal peptide" evidence="9">
    <location>
        <begin position="1"/>
        <end position="20"/>
    </location>
</feature>
<evidence type="ECO:0000256" key="6">
    <source>
        <dbReference type="ARBA" id="ARBA00023180"/>
    </source>
</evidence>
<evidence type="ECO:0000313" key="12">
    <source>
        <dbReference type="RefSeq" id="XP_015603029.1"/>
    </source>
</evidence>
<evidence type="ECO:0000256" key="3">
    <source>
        <dbReference type="ARBA" id="ARBA00022801"/>
    </source>
</evidence>
<keyword evidence="6" id="KW-0325">Glycoprotein</keyword>
<dbReference type="GeneID" id="107271491"/>
<evidence type="ECO:0000256" key="8">
    <source>
        <dbReference type="PIRSR" id="PIRSR000862-1"/>
    </source>
</evidence>
<gene>
    <name evidence="12" type="primary">LOC107271491</name>
</gene>
<dbReference type="InterPro" id="IPR025483">
    <property type="entry name" value="Lipase_euk"/>
</dbReference>
<dbReference type="Pfam" id="PF04083">
    <property type="entry name" value="Abhydro_lipase"/>
    <property type="match status" value="1"/>
</dbReference>
<dbReference type="Proteomes" id="UP000694920">
    <property type="component" value="Unplaced"/>
</dbReference>
<dbReference type="Gene3D" id="3.40.50.1820">
    <property type="entry name" value="alpha/beta hydrolase"/>
    <property type="match status" value="1"/>
</dbReference>
<dbReference type="FunFam" id="3.40.50.1820:FF:000057">
    <property type="entry name" value="Lipase"/>
    <property type="match status" value="1"/>
</dbReference>
<evidence type="ECO:0000313" key="11">
    <source>
        <dbReference type="Proteomes" id="UP000694920"/>
    </source>
</evidence>
<evidence type="ECO:0000256" key="2">
    <source>
        <dbReference type="ARBA" id="ARBA00022729"/>
    </source>
</evidence>
<dbReference type="InterPro" id="IPR029058">
    <property type="entry name" value="AB_hydrolase_fold"/>
</dbReference>
<keyword evidence="5" id="KW-0443">Lipid metabolism</keyword>
<feature type="domain" description="Partial AB-hydrolase lipase" evidence="10">
    <location>
        <begin position="62"/>
        <end position="118"/>
    </location>
</feature>
<keyword evidence="4 7" id="KW-0442">Lipid degradation</keyword>
<feature type="active site" description="Charge relay system" evidence="8">
    <location>
        <position position="369"/>
    </location>
</feature>
<evidence type="ECO:0000256" key="4">
    <source>
        <dbReference type="ARBA" id="ARBA00022963"/>
    </source>
</evidence>
<feature type="chain" id="PRO_5042465759" description="Lipase" evidence="9">
    <location>
        <begin position="21"/>
        <end position="428"/>
    </location>
</feature>
<feature type="active site" description="Charge relay system" evidence="8">
    <location>
        <position position="400"/>
    </location>
</feature>
<dbReference type="GO" id="GO:0016042">
    <property type="term" value="P:lipid catabolic process"/>
    <property type="evidence" value="ECO:0007669"/>
    <property type="project" value="UniProtKB-KW"/>
</dbReference>
<evidence type="ECO:0000259" key="10">
    <source>
        <dbReference type="Pfam" id="PF04083"/>
    </source>
</evidence>
<keyword evidence="2 9" id="KW-0732">Signal</keyword>
<evidence type="ECO:0000256" key="9">
    <source>
        <dbReference type="SAM" id="SignalP"/>
    </source>
</evidence>
<feature type="active site" description="Nucleophile" evidence="8">
    <location>
        <position position="195"/>
    </location>
</feature>
<keyword evidence="3 7" id="KW-0378">Hydrolase</keyword>
<evidence type="ECO:0000256" key="7">
    <source>
        <dbReference type="PIRNR" id="PIRNR000862"/>
    </source>
</evidence>
<proteinExistence type="inferred from homology"/>
<dbReference type="AlphaFoldDB" id="A0AAJ7C6D0"/>
<keyword evidence="11" id="KW-1185">Reference proteome</keyword>
<accession>A0AAJ7C6D0</accession>
<dbReference type="PIRSF" id="PIRSF000862">
    <property type="entry name" value="Steryl_ester_lip"/>
    <property type="match status" value="1"/>
</dbReference>
<dbReference type="KEGG" id="ccin:107271491"/>